<dbReference type="Proteomes" id="UP001372338">
    <property type="component" value="Unassembled WGS sequence"/>
</dbReference>
<feature type="region of interest" description="Disordered" evidence="1">
    <location>
        <begin position="39"/>
        <end position="59"/>
    </location>
</feature>
<dbReference type="InterPro" id="IPR006511">
    <property type="entry name" value="SHI_C"/>
</dbReference>
<dbReference type="PANTHER" id="PTHR31604:SF16">
    <property type="entry name" value="PROTEIN SHI RELATED SEQUENCE 3"/>
    <property type="match status" value="1"/>
</dbReference>
<sequence>MNSTPIFRCIQVRSMDDAVNEIAYHTSVKIGGHVFSGLLYDQGPDDEGDTSTGPNLDHPQQNLSLLFNASTQTHRDDGATRALLLSASNDQPSFTPHYPFPFAPFRPGIPYFSQPRP</sequence>
<dbReference type="GO" id="GO:0045893">
    <property type="term" value="P:positive regulation of DNA-templated transcription"/>
    <property type="evidence" value="ECO:0007669"/>
    <property type="project" value="TreeGrafter"/>
</dbReference>
<comment type="caution">
    <text evidence="2">The sequence shown here is derived from an EMBL/GenBank/DDBJ whole genome shotgun (WGS) entry which is preliminary data.</text>
</comment>
<keyword evidence="3" id="KW-1185">Reference proteome</keyword>
<dbReference type="AlphaFoldDB" id="A0AAN9INV7"/>
<evidence type="ECO:0000313" key="2">
    <source>
        <dbReference type="EMBL" id="KAK7283522.1"/>
    </source>
</evidence>
<dbReference type="GO" id="GO:0003700">
    <property type="term" value="F:DNA-binding transcription factor activity"/>
    <property type="evidence" value="ECO:0007669"/>
    <property type="project" value="InterPro"/>
</dbReference>
<accession>A0AAN9INV7</accession>
<reference evidence="2 3" key="1">
    <citation type="submission" date="2024-01" db="EMBL/GenBank/DDBJ databases">
        <title>The genomes of 5 underutilized Papilionoideae crops provide insights into root nodulation and disease resistanc.</title>
        <authorList>
            <person name="Yuan L."/>
        </authorList>
    </citation>
    <scope>NUCLEOTIDE SEQUENCE [LARGE SCALE GENOMIC DNA]</scope>
    <source>
        <strain evidence="2">ZHUSHIDOU_FW_LH</strain>
        <tissue evidence="2">Leaf</tissue>
    </source>
</reference>
<dbReference type="NCBIfam" id="TIGR01624">
    <property type="entry name" value="LRP1_Cterm"/>
    <property type="match status" value="1"/>
</dbReference>
<dbReference type="Pfam" id="PF05142">
    <property type="entry name" value="DUF702"/>
    <property type="match status" value="1"/>
</dbReference>
<protein>
    <submittedName>
        <fullName evidence="2">Uncharacterized protein</fullName>
    </submittedName>
</protein>
<organism evidence="2 3">
    <name type="scientific">Crotalaria pallida</name>
    <name type="common">Smooth rattlebox</name>
    <name type="synonym">Crotalaria striata</name>
    <dbReference type="NCBI Taxonomy" id="3830"/>
    <lineage>
        <taxon>Eukaryota</taxon>
        <taxon>Viridiplantae</taxon>
        <taxon>Streptophyta</taxon>
        <taxon>Embryophyta</taxon>
        <taxon>Tracheophyta</taxon>
        <taxon>Spermatophyta</taxon>
        <taxon>Magnoliopsida</taxon>
        <taxon>eudicotyledons</taxon>
        <taxon>Gunneridae</taxon>
        <taxon>Pentapetalae</taxon>
        <taxon>rosids</taxon>
        <taxon>fabids</taxon>
        <taxon>Fabales</taxon>
        <taxon>Fabaceae</taxon>
        <taxon>Papilionoideae</taxon>
        <taxon>50 kb inversion clade</taxon>
        <taxon>genistoids sensu lato</taxon>
        <taxon>core genistoids</taxon>
        <taxon>Crotalarieae</taxon>
        <taxon>Crotalaria</taxon>
    </lineage>
</organism>
<dbReference type="PANTHER" id="PTHR31604">
    <property type="entry name" value="PROTEIN LATERAL ROOT PRIMORDIUM 1"/>
    <property type="match status" value="1"/>
</dbReference>
<dbReference type="GO" id="GO:0003677">
    <property type="term" value="F:DNA binding"/>
    <property type="evidence" value="ECO:0007669"/>
    <property type="project" value="TreeGrafter"/>
</dbReference>
<evidence type="ECO:0000256" key="1">
    <source>
        <dbReference type="SAM" id="MobiDB-lite"/>
    </source>
</evidence>
<gene>
    <name evidence="2" type="ORF">RIF29_13092</name>
</gene>
<evidence type="ECO:0000313" key="3">
    <source>
        <dbReference type="Proteomes" id="UP001372338"/>
    </source>
</evidence>
<dbReference type="EMBL" id="JAYWIO010000002">
    <property type="protein sequence ID" value="KAK7283522.1"/>
    <property type="molecule type" value="Genomic_DNA"/>
</dbReference>
<feature type="compositionally biased region" description="Polar residues" evidence="1">
    <location>
        <begin position="50"/>
        <end position="59"/>
    </location>
</feature>
<name>A0AAN9INV7_CROPI</name>
<proteinExistence type="predicted"/>
<dbReference type="InterPro" id="IPR007818">
    <property type="entry name" value="SHI"/>
</dbReference>
<dbReference type="GO" id="GO:0005634">
    <property type="term" value="C:nucleus"/>
    <property type="evidence" value="ECO:0007669"/>
    <property type="project" value="TreeGrafter"/>
</dbReference>